<keyword evidence="3" id="KW-1185">Reference proteome</keyword>
<evidence type="ECO:0000313" key="3">
    <source>
        <dbReference type="Proteomes" id="UP001151760"/>
    </source>
</evidence>
<evidence type="ECO:0000313" key="2">
    <source>
        <dbReference type="EMBL" id="GJS74268.1"/>
    </source>
</evidence>
<gene>
    <name evidence="2" type="ORF">Tco_0707109</name>
</gene>
<reference evidence="2" key="1">
    <citation type="journal article" date="2022" name="Int. J. Mol. Sci.">
        <title>Draft Genome of Tanacetum Coccineum: Genomic Comparison of Closely Related Tanacetum-Family Plants.</title>
        <authorList>
            <person name="Yamashiro T."/>
            <person name="Shiraishi A."/>
            <person name="Nakayama K."/>
            <person name="Satake H."/>
        </authorList>
    </citation>
    <scope>NUCLEOTIDE SEQUENCE</scope>
</reference>
<accession>A0ABQ4YBH4</accession>
<sequence length="186" mass="21572">MVVKLGYGVADLMYYHFLRPRLSLDLCLHPLTINADVLELEKYIKNNKIILVYVKHRSTYVETIFATPKKGVAIQVNNQLRKAPIEIDRNPDVNRNLTPMCSRNLTKDGSEVDDSDDLDYDPKDDERFDDDEHILEDVLVNMNNYNFNPDTKHDLSIVVTEVHEHDLDVIDYDTFSSDLDEGIDMR</sequence>
<dbReference type="EMBL" id="BQNB010010218">
    <property type="protein sequence ID" value="GJS74268.1"/>
    <property type="molecule type" value="Genomic_DNA"/>
</dbReference>
<name>A0ABQ4YBH4_9ASTR</name>
<protein>
    <submittedName>
        <fullName evidence="2">Uncharacterized protein</fullName>
    </submittedName>
</protein>
<reference evidence="2" key="2">
    <citation type="submission" date="2022-01" db="EMBL/GenBank/DDBJ databases">
        <authorList>
            <person name="Yamashiro T."/>
            <person name="Shiraishi A."/>
            <person name="Satake H."/>
            <person name="Nakayama K."/>
        </authorList>
    </citation>
    <scope>NUCLEOTIDE SEQUENCE</scope>
</reference>
<evidence type="ECO:0000256" key="1">
    <source>
        <dbReference type="SAM" id="MobiDB-lite"/>
    </source>
</evidence>
<dbReference type="Proteomes" id="UP001151760">
    <property type="component" value="Unassembled WGS sequence"/>
</dbReference>
<comment type="caution">
    <text evidence="2">The sequence shown here is derived from an EMBL/GenBank/DDBJ whole genome shotgun (WGS) entry which is preliminary data.</text>
</comment>
<feature type="region of interest" description="Disordered" evidence="1">
    <location>
        <begin position="104"/>
        <end position="126"/>
    </location>
</feature>
<organism evidence="2 3">
    <name type="scientific">Tanacetum coccineum</name>
    <dbReference type="NCBI Taxonomy" id="301880"/>
    <lineage>
        <taxon>Eukaryota</taxon>
        <taxon>Viridiplantae</taxon>
        <taxon>Streptophyta</taxon>
        <taxon>Embryophyta</taxon>
        <taxon>Tracheophyta</taxon>
        <taxon>Spermatophyta</taxon>
        <taxon>Magnoliopsida</taxon>
        <taxon>eudicotyledons</taxon>
        <taxon>Gunneridae</taxon>
        <taxon>Pentapetalae</taxon>
        <taxon>asterids</taxon>
        <taxon>campanulids</taxon>
        <taxon>Asterales</taxon>
        <taxon>Asteraceae</taxon>
        <taxon>Asteroideae</taxon>
        <taxon>Anthemideae</taxon>
        <taxon>Anthemidinae</taxon>
        <taxon>Tanacetum</taxon>
    </lineage>
</organism>
<proteinExistence type="predicted"/>